<evidence type="ECO:0000313" key="3">
    <source>
        <dbReference type="Proteomes" id="UP001370590"/>
    </source>
</evidence>
<protein>
    <submittedName>
        <fullName evidence="2">TIGR01906 family membrane protein</fullName>
    </submittedName>
</protein>
<dbReference type="RefSeq" id="WP_339960254.1">
    <property type="nucleotide sequence ID" value="NZ_JAWMWH010000001.1"/>
</dbReference>
<dbReference type="Pfam" id="PF07314">
    <property type="entry name" value="Lit"/>
    <property type="match status" value="1"/>
</dbReference>
<name>A0ABU8SKL3_9LACO</name>
<keyword evidence="1" id="KW-1133">Transmembrane helix</keyword>
<evidence type="ECO:0000256" key="1">
    <source>
        <dbReference type="SAM" id="Phobius"/>
    </source>
</evidence>
<feature type="transmembrane region" description="Helical" evidence="1">
    <location>
        <begin position="94"/>
        <end position="116"/>
    </location>
</feature>
<dbReference type="Proteomes" id="UP001370590">
    <property type="component" value="Unassembled WGS sequence"/>
</dbReference>
<evidence type="ECO:0000313" key="2">
    <source>
        <dbReference type="EMBL" id="MEJ6400445.1"/>
    </source>
</evidence>
<dbReference type="NCBIfam" id="TIGR01906">
    <property type="entry name" value="integ_TIGR01906"/>
    <property type="match status" value="1"/>
</dbReference>
<accession>A0ABU8SKL3</accession>
<dbReference type="EMBL" id="JAWMWH010000001">
    <property type="protein sequence ID" value="MEJ6400445.1"/>
    <property type="molecule type" value="Genomic_DNA"/>
</dbReference>
<keyword evidence="3" id="KW-1185">Reference proteome</keyword>
<feature type="transmembrane region" description="Helical" evidence="1">
    <location>
        <begin position="128"/>
        <end position="152"/>
    </location>
</feature>
<keyword evidence="1" id="KW-0812">Transmembrane</keyword>
<feature type="transmembrane region" description="Helical" evidence="1">
    <location>
        <begin position="7"/>
        <end position="33"/>
    </location>
</feature>
<dbReference type="InterPro" id="IPR010178">
    <property type="entry name" value="Lit"/>
</dbReference>
<comment type="caution">
    <text evidence="2">The sequence shown here is derived from an EMBL/GenBank/DDBJ whole genome shotgun (WGS) entry which is preliminary data.</text>
</comment>
<proteinExistence type="predicted"/>
<reference evidence="2 3" key="1">
    <citation type="submission" date="2023-10" db="EMBL/GenBank/DDBJ databases">
        <title>Nicoliella lavandulae sp. nov. isolated from Lavandula angustifolia flowers.</title>
        <authorList>
            <person name="Alcantara C."/>
            <person name="Zuniga M."/>
            <person name="Landete J.M."/>
            <person name="Monedero V."/>
        </authorList>
    </citation>
    <scope>NUCLEOTIDE SEQUENCE [LARGE SCALE GENOMIC DNA]</scope>
    <source>
        <strain evidence="2 3">Es01</strain>
    </source>
</reference>
<sequence>MRINWQAYLLCIIFEIFFISFSIMIVANATFLYQLNIRWLHLVQATGVSADAIMADYRRVIDYLQNPLINQLDLHSFKSSPDGIEHFRDVKRLLLFNELVALISGVASIWSLIYNFSRNRLWQFLIPIKVMLTSLAVFVTLVLINFQSSFIMFHKLFFRNRDWVFNPNHDPIILALPIEFFLQLLLFIIGLVLIFNLILYWLGLISLRPKNKG</sequence>
<feature type="transmembrane region" description="Helical" evidence="1">
    <location>
        <begin position="172"/>
        <end position="202"/>
    </location>
</feature>
<keyword evidence="1" id="KW-0472">Membrane</keyword>
<gene>
    <name evidence="2" type="ORF">R4146_04575</name>
</gene>
<organism evidence="2 3">
    <name type="scientific">Nicoliella lavandulae</name>
    <dbReference type="NCBI Taxonomy" id="3082954"/>
    <lineage>
        <taxon>Bacteria</taxon>
        <taxon>Bacillati</taxon>
        <taxon>Bacillota</taxon>
        <taxon>Bacilli</taxon>
        <taxon>Lactobacillales</taxon>
        <taxon>Lactobacillaceae</taxon>
        <taxon>Nicoliella</taxon>
    </lineage>
</organism>